<dbReference type="EMBL" id="BDRX01000066">
    <property type="protein sequence ID" value="GBF95566.1"/>
    <property type="molecule type" value="Genomic_DNA"/>
</dbReference>
<evidence type="ECO:0000256" key="2">
    <source>
        <dbReference type="SAM" id="MobiDB-lite"/>
    </source>
</evidence>
<dbReference type="PANTHER" id="PTHR46207">
    <property type="entry name" value="PROTEIN RCC2"/>
    <property type="match status" value="1"/>
</dbReference>
<dbReference type="STRING" id="307507.A0A2V0P6V1"/>
<dbReference type="AlphaFoldDB" id="A0A2V0P6V1"/>
<keyword evidence="4" id="KW-1185">Reference proteome</keyword>
<dbReference type="FunCoup" id="A0A2V0P6V1">
    <property type="interactions" value="2030"/>
</dbReference>
<evidence type="ECO:0000256" key="1">
    <source>
        <dbReference type="PROSITE-ProRule" id="PRU00235"/>
    </source>
</evidence>
<protein>
    <recommendedName>
        <fullName evidence="5">Regulator of chromosome condensation</fullName>
    </recommendedName>
</protein>
<dbReference type="InterPro" id="IPR028641">
    <property type="entry name" value="RCC2"/>
</dbReference>
<dbReference type="InterPro" id="IPR009091">
    <property type="entry name" value="RCC1/BLIP-II"/>
</dbReference>
<dbReference type="Gene3D" id="2.130.10.30">
    <property type="entry name" value="Regulator of chromosome condensation 1/beta-lactamase-inhibitor protein II"/>
    <property type="match status" value="2"/>
</dbReference>
<organism evidence="3 4">
    <name type="scientific">Raphidocelis subcapitata</name>
    <dbReference type="NCBI Taxonomy" id="307507"/>
    <lineage>
        <taxon>Eukaryota</taxon>
        <taxon>Viridiplantae</taxon>
        <taxon>Chlorophyta</taxon>
        <taxon>core chlorophytes</taxon>
        <taxon>Chlorophyceae</taxon>
        <taxon>CS clade</taxon>
        <taxon>Sphaeropleales</taxon>
        <taxon>Selenastraceae</taxon>
        <taxon>Raphidocelis</taxon>
    </lineage>
</organism>
<feature type="repeat" description="RCC1" evidence="1">
    <location>
        <begin position="135"/>
        <end position="191"/>
    </location>
</feature>
<dbReference type="OrthoDB" id="297375at2759"/>
<feature type="repeat" description="RCC1" evidence="1">
    <location>
        <begin position="83"/>
        <end position="134"/>
    </location>
</feature>
<evidence type="ECO:0000313" key="3">
    <source>
        <dbReference type="EMBL" id="GBF95566.1"/>
    </source>
</evidence>
<evidence type="ECO:0008006" key="5">
    <source>
        <dbReference type="Google" id="ProtNLM"/>
    </source>
</evidence>
<dbReference type="PROSITE" id="PS50012">
    <property type="entry name" value="RCC1_3"/>
    <property type="match status" value="5"/>
</dbReference>
<feature type="repeat" description="RCC1" evidence="1">
    <location>
        <begin position="258"/>
        <end position="313"/>
    </location>
</feature>
<dbReference type="PANTHER" id="PTHR46207:SF1">
    <property type="entry name" value="PROTEIN RCC2"/>
    <property type="match status" value="1"/>
</dbReference>
<dbReference type="Pfam" id="PF00415">
    <property type="entry name" value="RCC1"/>
    <property type="match status" value="4"/>
</dbReference>
<name>A0A2V0P6V1_9CHLO</name>
<dbReference type="GO" id="GO:0031267">
    <property type="term" value="F:small GTPase binding"/>
    <property type="evidence" value="ECO:0007669"/>
    <property type="project" value="TreeGrafter"/>
</dbReference>
<accession>A0A2V0P6V1</accession>
<dbReference type="InterPro" id="IPR000408">
    <property type="entry name" value="Reg_chr_condens"/>
</dbReference>
<gene>
    <name evidence="3" type="ORF">Rsub_08547</name>
</gene>
<evidence type="ECO:0000313" key="4">
    <source>
        <dbReference type="Proteomes" id="UP000247498"/>
    </source>
</evidence>
<feature type="region of interest" description="Disordered" evidence="2">
    <location>
        <begin position="430"/>
        <end position="463"/>
    </location>
</feature>
<dbReference type="PROSITE" id="PS00626">
    <property type="entry name" value="RCC1_2"/>
    <property type="match status" value="2"/>
</dbReference>
<dbReference type="Proteomes" id="UP000247498">
    <property type="component" value="Unassembled WGS sequence"/>
</dbReference>
<feature type="repeat" description="RCC1" evidence="1">
    <location>
        <begin position="192"/>
        <end position="257"/>
    </location>
</feature>
<reference evidence="3 4" key="1">
    <citation type="journal article" date="2018" name="Sci. Rep.">
        <title>Raphidocelis subcapitata (=Pseudokirchneriella subcapitata) provides an insight into genome evolution and environmental adaptations in the Sphaeropleales.</title>
        <authorList>
            <person name="Suzuki S."/>
            <person name="Yamaguchi H."/>
            <person name="Nakajima N."/>
            <person name="Kawachi M."/>
        </authorList>
    </citation>
    <scope>NUCLEOTIDE SEQUENCE [LARGE SCALE GENOMIC DNA]</scope>
    <source>
        <strain evidence="3 4">NIES-35</strain>
    </source>
</reference>
<feature type="repeat" description="RCC1" evidence="1">
    <location>
        <begin position="359"/>
        <end position="412"/>
    </location>
</feature>
<dbReference type="SUPFAM" id="SSF50985">
    <property type="entry name" value="RCC1/BLIP-II"/>
    <property type="match status" value="1"/>
</dbReference>
<dbReference type="InParanoid" id="A0A2V0P6V1"/>
<sequence length="463" mass="48505">MAVEAPKWEGGVVLYAGGTDYARLGRSSSKKQTDAEKQAELQRQQKYPNLATPHRLKGLEDVRIAFISGGSTAVHCIAGDVNGVCYTWGRNERGQLGHGDTLQRNIPTKVAGLDGKFVVKASGGKGHTVVVAKDGQSFAFGLNTAGQLGTGSIRRGKGSPDDVQLSPVKCAVEAATDVACGGDYTLWIVGEGRVWAAGYPQYGQLGDGDDHMYNAKDSSIQIKYEPQPAPRCINALKEHKIVKVASGGNHAIAVSDKGAAFTWGNGNYGKLGHKVQQDEFTPRQLEGFSKRILALPEGVVAAGSTSTFCVGTGPQLYAWGKLKVSGDNATYPQPVHDLSGWNPHSMACGPATFAVAAERSVITWGAATNQELGYGEGGKKSSANPDKCTPLDGLYTHAVAAGSGFMLFLVEPCERVDKMPLHKPEVEIEEAAAVEEEGGAGGAKAGAKRKAPAGGGAKGKKAK</sequence>
<dbReference type="GO" id="GO:0016020">
    <property type="term" value="C:membrane"/>
    <property type="evidence" value="ECO:0007669"/>
    <property type="project" value="TreeGrafter"/>
</dbReference>
<dbReference type="PRINTS" id="PR00633">
    <property type="entry name" value="RCCNDNSATION"/>
</dbReference>
<comment type="caution">
    <text evidence="3">The sequence shown here is derived from an EMBL/GenBank/DDBJ whole genome shotgun (WGS) entry which is preliminary data.</text>
</comment>
<proteinExistence type="predicted"/>